<reference evidence="3 4" key="1">
    <citation type="journal article" date="2021" name="Commun. Biol.">
        <title>The genome of Shorea leprosula (Dipterocarpaceae) highlights the ecological relevance of drought in aseasonal tropical rainforests.</title>
        <authorList>
            <person name="Ng K.K.S."/>
            <person name="Kobayashi M.J."/>
            <person name="Fawcett J.A."/>
            <person name="Hatakeyama M."/>
            <person name="Paape T."/>
            <person name="Ng C.H."/>
            <person name="Ang C.C."/>
            <person name="Tnah L.H."/>
            <person name="Lee C.T."/>
            <person name="Nishiyama T."/>
            <person name="Sese J."/>
            <person name="O'Brien M.J."/>
            <person name="Copetti D."/>
            <person name="Mohd Noor M.I."/>
            <person name="Ong R.C."/>
            <person name="Putra M."/>
            <person name="Sireger I.Z."/>
            <person name="Indrioko S."/>
            <person name="Kosugi Y."/>
            <person name="Izuno A."/>
            <person name="Isagi Y."/>
            <person name="Lee S.L."/>
            <person name="Shimizu K.K."/>
        </authorList>
    </citation>
    <scope>NUCLEOTIDE SEQUENCE [LARGE SCALE GENOMIC DNA]</scope>
    <source>
        <strain evidence="3">214</strain>
    </source>
</reference>
<dbReference type="Proteomes" id="UP001054252">
    <property type="component" value="Unassembled WGS sequence"/>
</dbReference>
<evidence type="ECO:0000313" key="4">
    <source>
        <dbReference type="Proteomes" id="UP001054252"/>
    </source>
</evidence>
<name>A0AAV5K0N4_9ROSI</name>
<proteinExistence type="predicted"/>
<evidence type="ECO:0000256" key="1">
    <source>
        <dbReference type="SAM" id="MobiDB-lite"/>
    </source>
</evidence>
<feature type="compositionally biased region" description="Basic and acidic residues" evidence="1">
    <location>
        <begin position="40"/>
        <end position="54"/>
    </location>
</feature>
<feature type="region of interest" description="Disordered" evidence="1">
    <location>
        <begin position="1"/>
        <end position="20"/>
    </location>
</feature>
<keyword evidence="4" id="KW-1185">Reference proteome</keyword>
<evidence type="ECO:0000259" key="2">
    <source>
        <dbReference type="Pfam" id="PF24626"/>
    </source>
</evidence>
<dbReference type="InterPro" id="IPR056924">
    <property type="entry name" value="SH3_Tf2-1"/>
</dbReference>
<gene>
    <name evidence="3" type="ORF">SLEP1_g27611</name>
</gene>
<dbReference type="Pfam" id="PF24626">
    <property type="entry name" value="SH3_Tf2-1"/>
    <property type="match status" value="1"/>
</dbReference>
<sequence length="94" mass="10828">MHKEQFLSQRHSKLQPRGDGPYQVIVRINDNTYKLELLGDDSRTNPFEERRNDGNQDVSTCTMSRDPLDIRGGPMTRARAKKMQEALNGLIEQI</sequence>
<feature type="region of interest" description="Disordered" evidence="1">
    <location>
        <begin position="40"/>
        <end position="73"/>
    </location>
</feature>
<comment type="caution">
    <text evidence="3">The sequence shown here is derived from an EMBL/GenBank/DDBJ whole genome shotgun (WGS) entry which is preliminary data.</text>
</comment>
<dbReference type="EMBL" id="BPVZ01000047">
    <property type="protein sequence ID" value="GKV17058.1"/>
    <property type="molecule type" value="Genomic_DNA"/>
</dbReference>
<protein>
    <recommendedName>
        <fullName evidence="2">Tf2-1-like SH3-like domain-containing protein</fullName>
    </recommendedName>
</protein>
<dbReference type="AlphaFoldDB" id="A0AAV5K0N4"/>
<organism evidence="3 4">
    <name type="scientific">Rubroshorea leprosula</name>
    <dbReference type="NCBI Taxonomy" id="152421"/>
    <lineage>
        <taxon>Eukaryota</taxon>
        <taxon>Viridiplantae</taxon>
        <taxon>Streptophyta</taxon>
        <taxon>Embryophyta</taxon>
        <taxon>Tracheophyta</taxon>
        <taxon>Spermatophyta</taxon>
        <taxon>Magnoliopsida</taxon>
        <taxon>eudicotyledons</taxon>
        <taxon>Gunneridae</taxon>
        <taxon>Pentapetalae</taxon>
        <taxon>rosids</taxon>
        <taxon>malvids</taxon>
        <taxon>Malvales</taxon>
        <taxon>Dipterocarpaceae</taxon>
        <taxon>Rubroshorea</taxon>
    </lineage>
</organism>
<evidence type="ECO:0000313" key="3">
    <source>
        <dbReference type="EMBL" id="GKV17058.1"/>
    </source>
</evidence>
<feature type="domain" description="Tf2-1-like SH3-like" evidence="2">
    <location>
        <begin position="2"/>
        <end position="38"/>
    </location>
</feature>
<accession>A0AAV5K0N4</accession>